<feature type="region of interest" description="Disordered" evidence="2">
    <location>
        <begin position="106"/>
        <end position="130"/>
    </location>
</feature>
<gene>
    <name evidence="4" type="ORF">GOP47_0006965</name>
</gene>
<reference evidence="4" key="1">
    <citation type="submission" date="2021-01" db="EMBL/GenBank/DDBJ databases">
        <title>Adiantum capillus-veneris genome.</title>
        <authorList>
            <person name="Fang Y."/>
            <person name="Liao Q."/>
        </authorList>
    </citation>
    <scope>NUCLEOTIDE SEQUENCE</scope>
    <source>
        <strain evidence="4">H3</strain>
        <tissue evidence="4">Leaf</tissue>
    </source>
</reference>
<name>A0A9D4ZL28_ADICA</name>
<feature type="compositionally biased region" description="Polar residues" evidence="2">
    <location>
        <begin position="117"/>
        <end position="127"/>
    </location>
</feature>
<comment type="caution">
    <text evidence="4">The sequence shown here is derived from an EMBL/GenBank/DDBJ whole genome shotgun (WGS) entry which is preliminary data.</text>
</comment>
<dbReference type="SUPFAM" id="SSF57889">
    <property type="entry name" value="Cysteine-rich domain"/>
    <property type="match status" value="1"/>
</dbReference>
<evidence type="ECO:0000313" key="5">
    <source>
        <dbReference type="Proteomes" id="UP000886520"/>
    </source>
</evidence>
<dbReference type="Pfam" id="PF03107">
    <property type="entry name" value="C1_2"/>
    <property type="match status" value="1"/>
</dbReference>
<dbReference type="OrthoDB" id="1906545at2759"/>
<evidence type="ECO:0000256" key="1">
    <source>
        <dbReference type="ARBA" id="ARBA00022737"/>
    </source>
</evidence>
<keyword evidence="5" id="KW-1185">Reference proteome</keyword>
<dbReference type="Proteomes" id="UP000886520">
    <property type="component" value="Chromosome 7"/>
</dbReference>
<keyword evidence="1" id="KW-0677">Repeat</keyword>
<feature type="compositionally biased region" description="Basic and acidic residues" evidence="2">
    <location>
        <begin position="106"/>
        <end position="116"/>
    </location>
</feature>
<dbReference type="AlphaFoldDB" id="A0A9D4ZL28"/>
<dbReference type="EMBL" id="JABFUD020000007">
    <property type="protein sequence ID" value="KAI5077141.1"/>
    <property type="molecule type" value="Genomic_DNA"/>
</dbReference>
<organism evidence="4 5">
    <name type="scientific">Adiantum capillus-veneris</name>
    <name type="common">Maidenhair fern</name>
    <dbReference type="NCBI Taxonomy" id="13818"/>
    <lineage>
        <taxon>Eukaryota</taxon>
        <taxon>Viridiplantae</taxon>
        <taxon>Streptophyta</taxon>
        <taxon>Embryophyta</taxon>
        <taxon>Tracheophyta</taxon>
        <taxon>Polypodiopsida</taxon>
        <taxon>Polypodiidae</taxon>
        <taxon>Polypodiales</taxon>
        <taxon>Pteridineae</taxon>
        <taxon>Pteridaceae</taxon>
        <taxon>Vittarioideae</taxon>
        <taxon>Adiantum</taxon>
    </lineage>
</organism>
<dbReference type="InterPro" id="IPR004146">
    <property type="entry name" value="DC1"/>
</dbReference>
<evidence type="ECO:0000259" key="3">
    <source>
        <dbReference type="Pfam" id="PF03107"/>
    </source>
</evidence>
<feature type="domain" description="DC1" evidence="3">
    <location>
        <begin position="32"/>
        <end position="80"/>
    </location>
</feature>
<evidence type="ECO:0000256" key="2">
    <source>
        <dbReference type="SAM" id="MobiDB-lite"/>
    </source>
</evidence>
<sequence length="209" mass="22862">MPVIKLFYRCGVCEFTLHQVCAALPSKVKHLKHPAHILGLLIRTPQDGGLVNTCGECGEQVQGWHLGCTLCNFILHPICANLEHDYLHGNVELFAQAPRNVQDVSDARMDADRPSSHELSSTSTLVSRSARAEEKRLLPNSVISNVSHKSPVSTAPSTSSIPYPCKEDWEAVRRVLQFAEEMAKGMIAGNQKVAQVAGITSTWVVPLTV</sequence>
<accession>A0A9D4ZL28</accession>
<dbReference type="PANTHER" id="PTHR47841">
    <property type="entry name" value="DIACYLGLYCEROL KINASE THETA-LIKE-RELATED"/>
    <property type="match status" value="1"/>
</dbReference>
<dbReference type="InterPro" id="IPR046349">
    <property type="entry name" value="C1-like_sf"/>
</dbReference>
<proteinExistence type="predicted"/>
<evidence type="ECO:0000313" key="4">
    <source>
        <dbReference type="EMBL" id="KAI5077141.1"/>
    </source>
</evidence>
<dbReference type="PANTHER" id="PTHR47841:SF7">
    <property type="entry name" value="CYSTEINE_HISTIDINE-RICH C1 DOMAIN PROTEIN"/>
    <property type="match status" value="1"/>
</dbReference>
<protein>
    <recommendedName>
        <fullName evidence="3">DC1 domain-containing protein</fullName>
    </recommendedName>
</protein>